<dbReference type="Pfam" id="PF12426">
    <property type="entry name" value="DUF3674"/>
    <property type="match status" value="1"/>
</dbReference>
<dbReference type="KEGG" id="vg:80550171"/>
<keyword evidence="12" id="KW-0693">Viral RNA replication</keyword>
<evidence type="ECO:0000256" key="14">
    <source>
        <dbReference type="ARBA" id="ARBA00030436"/>
    </source>
</evidence>
<dbReference type="Pfam" id="PF21991">
    <property type="entry name" value="capSnatchArena"/>
    <property type="match status" value="1"/>
</dbReference>
<evidence type="ECO:0000259" key="17">
    <source>
        <dbReference type="PROSITE" id="PS50525"/>
    </source>
</evidence>
<dbReference type="EMBL" id="KY662275">
    <property type="protein sequence ID" value="ASZ85283.1"/>
    <property type="molecule type" value="Viral_cRNA"/>
</dbReference>
<evidence type="ECO:0000256" key="13">
    <source>
        <dbReference type="ARBA" id="ARBA00030285"/>
    </source>
</evidence>
<evidence type="ECO:0000256" key="11">
    <source>
        <dbReference type="ARBA" id="ARBA00022842"/>
    </source>
</evidence>
<evidence type="ECO:0000256" key="9">
    <source>
        <dbReference type="ARBA" id="ARBA00022741"/>
    </source>
</evidence>
<protein>
    <recommendedName>
        <fullName evidence="5">RNA-directed RNA polymerase L</fullName>
        <ecNumber evidence="4">2.7.7.48</ecNumber>
    </recommendedName>
    <alternativeName>
        <fullName evidence="13">Large structural protein</fullName>
    </alternativeName>
    <alternativeName>
        <fullName evidence="15">Replicase</fullName>
    </alternativeName>
    <alternativeName>
        <fullName evidence="14">Transcriptase</fullName>
    </alternativeName>
</protein>
<dbReference type="GO" id="GO:0006351">
    <property type="term" value="P:DNA-templated transcription"/>
    <property type="evidence" value="ECO:0007669"/>
    <property type="project" value="InterPro"/>
</dbReference>
<dbReference type="InterPro" id="IPR007322">
    <property type="entry name" value="RNA_pol_bunyavir"/>
</dbReference>
<dbReference type="GO" id="GO:0003968">
    <property type="term" value="F:RNA-directed RNA polymerase activity"/>
    <property type="evidence" value="ECO:0007669"/>
    <property type="project" value="UniProtKB-KW"/>
</dbReference>
<evidence type="ECO:0000256" key="3">
    <source>
        <dbReference type="ARBA" id="ARBA00004340"/>
    </source>
</evidence>
<keyword evidence="10" id="KW-0378">Hydrolase</keyword>
<dbReference type="InterPro" id="IPR048006">
    <property type="entry name" value="CapSnatch_bunyavir"/>
</dbReference>
<keyword evidence="6 18" id="KW-0696">RNA-directed RNA polymerase</keyword>
<dbReference type="GO" id="GO:0039694">
    <property type="term" value="P:viral RNA genome replication"/>
    <property type="evidence" value="ECO:0007669"/>
    <property type="project" value="InterPro"/>
</dbReference>
<dbReference type="RefSeq" id="YP_010839931.1">
    <property type="nucleotide sequence ID" value="NC_078262.1"/>
</dbReference>
<dbReference type="GO" id="GO:0000166">
    <property type="term" value="F:nucleotide binding"/>
    <property type="evidence" value="ECO:0007669"/>
    <property type="project" value="UniProtKB-KW"/>
</dbReference>
<accession>A0A384VY52</accession>
<evidence type="ECO:0000256" key="4">
    <source>
        <dbReference type="ARBA" id="ARBA00012494"/>
    </source>
</evidence>
<dbReference type="InterPro" id="IPR024378">
    <property type="entry name" value="RNA-dir_pol_N_hantavirus"/>
</dbReference>
<proteinExistence type="predicted"/>
<keyword evidence="7" id="KW-0808">Transferase</keyword>
<dbReference type="Pfam" id="PF04196">
    <property type="entry name" value="Bunya_RdRp"/>
    <property type="match status" value="1"/>
</dbReference>
<dbReference type="InterPro" id="IPR007099">
    <property type="entry name" value="RNA-dir_pol_NSvirus"/>
</dbReference>
<comment type="subcellular location">
    <subcellularLocation>
        <location evidence="3">Host cell</location>
    </subcellularLocation>
</comment>
<keyword evidence="19" id="KW-1185">Reference proteome</keyword>
<dbReference type="GO" id="GO:0043657">
    <property type="term" value="C:host cell"/>
    <property type="evidence" value="ECO:0007669"/>
    <property type="project" value="UniProtKB-SubCell"/>
</dbReference>
<reference evidence="18 19" key="1">
    <citation type="submission" date="2017-02" db="EMBL/GenBank/DDBJ databases">
        <title>Epidemic of bat-borne hantaviruses in Southern China.</title>
        <authorList>
            <person name="Xu L."/>
            <person name="He B."/>
            <person name="Tan Z."/>
            <person name="Tu C."/>
        </authorList>
    </citation>
    <scope>NUCLEOTIDE SEQUENCE [LARGE SCALE GENOMIC DNA]</scope>
    <source>
        <strain evidence="18">PR15</strain>
    </source>
</reference>
<dbReference type="Proteomes" id="UP000679660">
    <property type="component" value="Genome"/>
</dbReference>
<comment type="cofactor">
    <cofactor evidence="2">
        <name>Mg(2+)</name>
        <dbReference type="ChEBI" id="CHEBI:18420"/>
    </cofactor>
</comment>
<dbReference type="GeneID" id="80550171"/>
<keyword evidence="8" id="KW-0548">Nucleotidyltransferase</keyword>
<dbReference type="NCBIfam" id="TIGR04202">
    <property type="entry name" value="capSnatchArena"/>
    <property type="match status" value="1"/>
</dbReference>
<evidence type="ECO:0000256" key="5">
    <source>
        <dbReference type="ARBA" id="ARBA00018602"/>
    </source>
</evidence>
<dbReference type="InterPro" id="IPR054155">
    <property type="entry name" value="CapSnatchArena_N"/>
</dbReference>
<feature type="domain" description="RdRp catalytic" evidence="17">
    <location>
        <begin position="953"/>
        <end position="1141"/>
    </location>
</feature>
<evidence type="ECO:0000256" key="1">
    <source>
        <dbReference type="ARBA" id="ARBA00001936"/>
    </source>
</evidence>
<evidence type="ECO:0000256" key="16">
    <source>
        <dbReference type="ARBA" id="ARBA00048744"/>
    </source>
</evidence>
<evidence type="ECO:0000256" key="7">
    <source>
        <dbReference type="ARBA" id="ARBA00022679"/>
    </source>
</evidence>
<evidence type="ECO:0000313" key="18">
    <source>
        <dbReference type="EMBL" id="ASZ85283.1"/>
    </source>
</evidence>
<keyword evidence="9" id="KW-0547">Nucleotide-binding</keyword>
<evidence type="ECO:0000256" key="6">
    <source>
        <dbReference type="ARBA" id="ARBA00022484"/>
    </source>
</evidence>
<evidence type="ECO:0000256" key="12">
    <source>
        <dbReference type="ARBA" id="ARBA00022953"/>
    </source>
</evidence>
<sequence>MNRYRDIEREVRSYEPGSLSAAECLNLLDKLYALRHDLVDEMIKHDWSDNKDQETPIITVLLQAGIPEDVLTRMEKRVIPNHPTGKTLKNFFKMTPDNYKITGQHIEFKEVTVTSDVEKGIREKNKKYLDGMNQIQVELDNAFKEGRLKYHYTVSFSVISVKTDGSNISTQWPSTRNRGVVQHMHLVQAYIQYTREHLINPLEKGALEAMFNLKFNISEPSIDVFNIPEYSGVPKCQSDFQELKFYLQKWMESSHTFAFKEVTGEAVANAFRCYEEEQSKHYKQSKKPRNFLLIQTSIQSEYSPATIFSDQTDMRIVCSELLKEEPTSSVQSLVRDMLYQYTQLDQKDIDNYYRSKSIFDGTPRVAEPGTFKMGVSKMSIEGRACLDGLQHTPSKVKEIESIPIQRQEYVGLSMSIVQKMLSDLEIVVGTDIHRSTKRNERTLVDKVLKKFTENELDKHLIKPIEKTVAWHVAHLVRDITESLIAHSGMRRSKYWSLHAYHNGNVLLCILPSKSLEVSNSYIRFITVFKDGFGLVDPDNIDSTQIIDGIKWIYSKVISLDLTRLLALNSAFEKSLLATAVWFQYYAEDQNHFPLQATVRSVFAYHFILSVSQKMKVCALFDNLRYLIPSCTSQYSGFEKLIEKFCLRPFKSSLDVFIYTTSKKLLISLAQNNKLRFYSKVRLLGLTVDQSTIGASGVYPSFLSNAVFKHYRSMISEITTCFFLFEKGLHGTMTEEAKIHLETVEWAQKFLQKELKYGKALVEDGYRLTDLLDHTVSVEQQLYCQDVVELAAEELNKLLISKSQIVATSILNKNWEKPYFSQVRNISLKGMSGQLMEDGCLASSVTLIEAIRYLSTHRTNPGLIELYNETRHIKAQARIVRKHQRTEADRGFFITTLPTRARLEIIEDYYDALSKNVTEEYISYGGERKILQVQAALEKALRWASGFSTIVLATGKLLKFKRKLMYVSADATKWSPGDNSAKFRLFTEVLHNGLRDDLLKHTVVDALRHIYETEFFMSRRLKGYIEKMDLLEDTVREFKAFFNYSDGNSGLVRGNWLQGNLNKCSSLFGVAVSFLFKRVWNELYPELECFIEVAHHSDDALFIYGYLEPIDDGSDWFLYVSQKIQAGDLHWHAVNQDMWKAMFNLHEHLLLMGSIQISPKKTTLSPTNAEFLSTFFEGCAVSMPFTKILLGALSDLPGLGFFDDLAAAQSRCVKALDMGASPQVAQLGIGVVNSKIERLYGTAPGMVNSPLKYLSIPEEDIPIALGGLGANSIMELATAGIGMSDKCSLKKGLIEFRHKNRGKYSYHLGLFKFLMELSEETFQHEKLGEFCFTGKVQWKIFTPKSEFEFHDLYSRTLLDKWTSEHPAYDYMIPTSRDSLLAYLVRKLNDPSIMTAMTLQSPLQLRFRMQAKQHMKVCKYKGDWVTFRDILAAADSFARSYCPTEQDLDLFHTLTECTFSKEFAWRDFLNSVECEVIQSKRSHRPKVARTFTVKERDQAIQNPVSLVIAYRFANKQDEIRDVLHYSKYPDSLPSDLNTLYQGVKRELGLDISDRQVMKRVAPMLYKTGKSRVVIVQGNVEGTAEGICSYWLKSLSFTKVIKIHPHREVLKAVSIFNVKEQSGDRIDLAAVRICIEIWRWTKYNKLNVNDWLHYLWFENRTLFDWIMKFQRAGPPLVDPEIQCAGLMIADVTGNMSVLQVQANRRAYAGKQYDAYCYQTYNEITKQYEGDLRVTFNFGVDCARLEIFWEKQEYLLETSITSKHVLKTLMEEVTKELLNCGMRFKTEQAHSSTGLVLFKTDAGFEWGRPNVHCIIFRNCMLRTSLRTRQSSKHDFTITVVEDGFKAIAQYDLESPRFLLAHAYHTLRDIRYQAIDSVGPVYFNNLYLNPVIAAGLLENFMKGIPASIPPNAYSLIMNKAKISVDLFMFNKLLALINPNNVLNLDGLEATEDGYSTVTSLSSRDWAQEMEISDAEVEDDEYTIDLNELDFETIDPEDDIEHFLQDESAYTTDLVISAEPKEVKKLRGLVKVAEPVKLLKSWVTKGHAIEKVYNPIGIILMTRYLSKHYNFGEQQVSLLDPYDLTELESVVRGWGELVFDQFEDLDSAARRYVEEKSILPEDVVPDSLFSFSHTKVLLNRLFIKDRASSFY</sequence>
<organism evidence="18 19">
    <name type="scientific">Xuan son virus</name>
    <dbReference type="NCBI Taxonomy" id="1303862"/>
    <lineage>
        <taxon>Viruses</taxon>
        <taxon>Riboviria</taxon>
        <taxon>Orthornavirae</taxon>
        <taxon>Negarnaviricota</taxon>
        <taxon>Polyploviricotina</taxon>
        <taxon>Bunyaviricetes</taxon>
        <taxon>Elliovirales</taxon>
        <taxon>Hantaviridae</taxon>
        <taxon>Mammantavirinae</taxon>
        <taxon>Mobatvirus</taxon>
        <taxon>Mobatvirus xuansonense</taxon>
    </lineage>
</organism>
<comment type="catalytic activity">
    <reaction evidence="16">
        <text>RNA(n) + a ribonucleoside 5'-triphosphate = RNA(n+1) + diphosphate</text>
        <dbReference type="Rhea" id="RHEA:21248"/>
        <dbReference type="Rhea" id="RHEA-COMP:14527"/>
        <dbReference type="Rhea" id="RHEA-COMP:17342"/>
        <dbReference type="ChEBI" id="CHEBI:33019"/>
        <dbReference type="ChEBI" id="CHEBI:61557"/>
        <dbReference type="ChEBI" id="CHEBI:140395"/>
        <dbReference type="EC" id="2.7.7.48"/>
    </reaction>
</comment>
<dbReference type="EC" id="2.7.7.48" evidence="4"/>
<evidence type="ECO:0000256" key="15">
    <source>
        <dbReference type="ARBA" id="ARBA00031012"/>
    </source>
</evidence>
<evidence type="ECO:0000256" key="8">
    <source>
        <dbReference type="ARBA" id="ARBA00022695"/>
    </source>
</evidence>
<name>A0A384VY52_9VIRU</name>
<keyword evidence="11" id="KW-0460">Magnesium</keyword>
<comment type="cofactor">
    <cofactor evidence="1">
        <name>Mn(2+)</name>
        <dbReference type="ChEBI" id="CHEBI:29035"/>
    </cofactor>
</comment>
<dbReference type="PROSITE" id="PS50525">
    <property type="entry name" value="RDRP_SSRNA_NEG_SEG"/>
    <property type="match status" value="1"/>
</dbReference>
<evidence type="ECO:0000256" key="10">
    <source>
        <dbReference type="ARBA" id="ARBA00022801"/>
    </source>
</evidence>
<evidence type="ECO:0000313" key="19">
    <source>
        <dbReference type="Proteomes" id="UP000679660"/>
    </source>
</evidence>
<evidence type="ECO:0000256" key="2">
    <source>
        <dbReference type="ARBA" id="ARBA00001946"/>
    </source>
</evidence>
<dbReference type="GO" id="GO:0016787">
    <property type="term" value="F:hydrolase activity"/>
    <property type="evidence" value="ECO:0007669"/>
    <property type="project" value="UniProtKB-KW"/>
</dbReference>